<accession>A0AA42CT96</accession>
<sequence length="67" mass="6904">MDASINAMVSMSSALQQANAMQEAQAGLLNEVLDTQAASVNQLMDSVKPTAELATSGSLGTQINTYA</sequence>
<keyword evidence="2" id="KW-1185">Reference proteome</keyword>
<organism evidence="1 2">
    <name type="scientific">Larsenimonas rhizosphaerae</name>
    <dbReference type="NCBI Taxonomy" id="2944682"/>
    <lineage>
        <taxon>Bacteria</taxon>
        <taxon>Pseudomonadati</taxon>
        <taxon>Pseudomonadota</taxon>
        <taxon>Gammaproteobacteria</taxon>
        <taxon>Oceanospirillales</taxon>
        <taxon>Halomonadaceae</taxon>
        <taxon>Larsenimonas</taxon>
    </lineage>
</organism>
<reference evidence="1" key="1">
    <citation type="submission" date="2022-11" db="EMBL/GenBank/DDBJ databases">
        <title>Larsenimonas rhizosphaerae sp. nov., isolated from a tidal mudflat.</title>
        <authorList>
            <person name="Lee S.D."/>
            <person name="Kim I.S."/>
        </authorList>
    </citation>
    <scope>NUCLEOTIDE SEQUENCE</scope>
    <source>
        <strain evidence="1">GH2-1</strain>
    </source>
</reference>
<dbReference type="Proteomes" id="UP001165678">
    <property type="component" value="Unassembled WGS sequence"/>
</dbReference>
<dbReference type="RefSeq" id="WP_250936246.1">
    <property type="nucleotide sequence ID" value="NZ_JAMLJK010000001.1"/>
</dbReference>
<dbReference type="EMBL" id="JAPIVE010000001">
    <property type="protein sequence ID" value="MCX2522949.1"/>
    <property type="molecule type" value="Genomic_DNA"/>
</dbReference>
<dbReference type="InterPro" id="IPR025906">
    <property type="entry name" value="YjfB_motility"/>
</dbReference>
<evidence type="ECO:0000313" key="1">
    <source>
        <dbReference type="EMBL" id="MCX2522949.1"/>
    </source>
</evidence>
<name>A0AA42CT96_9GAMM</name>
<evidence type="ECO:0000313" key="2">
    <source>
        <dbReference type="Proteomes" id="UP001165678"/>
    </source>
</evidence>
<gene>
    <name evidence="1" type="ORF">OQ287_01715</name>
</gene>
<proteinExistence type="predicted"/>
<dbReference type="AlphaFoldDB" id="A0AA42CT96"/>
<comment type="caution">
    <text evidence="1">The sequence shown here is derived from an EMBL/GenBank/DDBJ whole genome shotgun (WGS) entry which is preliminary data.</text>
</comment>
<dbReference type="Pfam" id="PF14070">
    <property type="entry name" value="YjfB_motility"/>
    <property type="match status" value="1"/>
</dbReference>
<protein>
    <submittedName>
        <fullName evidence="1">Motility protein</fullName>
    </submittedName>
</protein>